<evidence type="ECO:0000256" key="4">
    <source>
        <dbReference type="ARBA" id="ARBA00017099"/>
    </source>
</evidence>
<dbReference type="PANTHER" id="PTHR10491">
    <property type="entry name" value="DTDP-4-DEHYDRORHAMNOSE REDUCTASE"/>
    <property type="match status" value="1"/>
</dbReference>
<dbReference type="EC" id="1.1.1.133" evidence="3 6"/>
<sequence length="293" mass="32380">MKVLITGANGQLGFALQKTQSFFAAAGNLELIALTRADLDLEKPDTIANVLDQFSLDAIINAAAYTAVDKAESNWLLAQTVNSEAVKQLAIWCEKNKKTLIHISTDFVFDGKKSSPYETSDQTNPLGVYGKTKQQGEQLALSECTSAYVVRTGWVYGEQGANFAKTILRLASEREQLGIVADQIGTPTYATHLAEMLWQLLLLKPGQRMWHFSDAGVASWYDFAVAIVEQAEIHGLLQRKPAIKPIATVDYPTPAQRPAFSVLDKKNTWETLNLTPVHWREALTKMLQALKAL</sequence>
<dbReference type="Gene3D" id="3.90.25.10">
    <property type="entry name" value="UDP-galactose 4-epimerase, domain 1"/>
    <property type="match status" value="1"/>
</dbReference>
<proteinExistence type="inferred from homology"/>
<dbReference type="Pfam" id="PF04321">
    <property type="entry name" value="RmlD_sub_bind"/>
    <property type="match status" value="1"/>
</dbReference>
<evidence type="ECO:0000256" key="5">
    <source>
        <dbReference type="ARBA" id="ARBA00048200"/>
    </source>
</evidence>
<feature type="domain" description="RmlD-like substrate binding" evidence="7">
    <location>
        <begin position="1"/>
        <end position="290"/>
    </location>
</feature>
<comment type="catalytic activity">
    <reaction evidence="5 6">
        <text>dTDP-beta-L-rhamnose + NADP(+) = dTDP-4-dehydro-beta-L-rhamnose + NADPH + H(+)</text>
        <dbReference type="Rhea" id="RHEA:21796"/>
        <dbReference type="ChEBI" id="CHEBI:15378"/>
        <dbReference type="ChEBI" id="CHEBI:57510"/>
        <dbReference type="ChEBI" id="CHEBI:57783"/>
        <dbReference type="ChEBI" id="CHEBI:58349"/>
        <dbReference type="ChEBI" id="CHEBI:62830"/>
        <dbReference type="EC" id="1.1.1.133"/>
    </reaction>
</comment>
<dbReference type="EMBL" id="BMYZ01000003">
    <property type="protein sequence ID" value="GGY82443.1"/>
    <property type="molecule type" value="Genomic_DNA"/>
</dbReference>
<evidence type="ECO:0000313" key="8">
    <source>
        <dbReference type="EMBL" id="GGY82443.1"/>
    </source>
</evidence>
<comment type="caution">
    <text evidence="8">The sequence shown here is derived from an EMBL/GenBank/DDBJ whole genome shotgun (WGS) entry which is preliminary data.</text>
</comment>
<gene>
    <name evidence="8" type="primary">rmlD</name>
    <name evidence="8" type="ORF">GCM10011613_29040</name>
</gene>
<reference evidence="9" key="1">
    <citation type="journal article" date="2019" name="Int. J. Syst. Evol. Microbiol.">
        <title>The Global Catalogue of Microorganisms (GCM) 10K type strain sequencing project: providing services to taxonomists for standard genome sequencing and annotation.</title>
        <authorList>
            <consortium name="The Broad Institute Genomics Platform"/>
            <consortium name="The Broad Institute Genome Sequencing Center for Infectious Disease"/>
            <person name="Wu L."/>
            <person name="Ma J."/>
        </authorList>
    </citation>
    <scope>NUCLEOTIDE SEQUENCE [LARGE SCALE GENOMIC DNA]</scope>
    <source>
        <strain evidence="9">KCTC 32239</strain>
    </source>
</reference>
<dbReference type="CDD" id="cd05254">
    <property type="entry name" value="dTDP_HR_like_SDR_e"/>
    <property type="match status" value="1"/>
</dbReference>
<organism evidence="8 9">
    <name type="scientific">Cellvibrio zantedeschiae</name>
    <dbReference type="NCBI Taxonomy" id="1237077"/>
    <lineage>
        <taxon>Bacteria</taxon>
        <taxon>Pseudomonadati</taxon>
        <taxon>Pseudomonadota</taxon>
        <taxon>Gammaproteobacteria</taxon>
        <taxon>Cellvibrionales</taxon>
        <taxon>Cellvibrionaceae</taxon>
        <taxon>Cellvibrio</taxon>
    </lineage>
</organism>
<name>A0ABQ3B6X1_9GAMM</name>
<dbReference type="InterPro" id="IPR005913">
    <property type="entry name" value="dTDP_dehydrorham_reduct"/>
</dbReference>
<accession>A0ABQ3B6X1</accession>
<dbReference type="InterPro" id="IPR036291">
    <property type="entry name" value="NAD(P)-bd_dom_sf"/>
</dbReference>
<dbReference type="SUPFAM" id="SSF51735">
    <property type="entry name" value="NAD(P)-binding Rossmann-fold domains"/>
    <property type="match status" value="1"/>
</dbReference>
<evidence type="ECO:0000313" key="9">
    <source>
        <dbReference type="Proteomes" id="UP000619761"/>
    </source>
</evidence>
<evidence type="ECO:0000256" key="3">
    <source>
        <dbReference type="ARBA" id="ARBA00012929"/>
    </source>
</evidence>
<dbReference type="NCBIfam" id="TIGR01214">
    <property type="entry name" value="rmlD"/>
    <property type="match status" value="1"/>
</dbReference>
<evidence type="ECO:0000259" key="7">
    <source>
        <dbReference type="Pfam" id="PF04321"/>
    </source>
</evidence>
<keyword evidence="6" id="KW-0560">Oxidoreductase</keyword>
<evidence type="ECO:0000256" key="1">
    <source>
        <dbReference type="ARBA" id="ARBA00004781"/>
    </source>
</evidence>
<comment type="pathway">
    <text evidence="1 6">Carbohydrate biosynthesis; dTDP-L-rhamnose biosynthesis.</text>
</comment>
<dbReference type="RefSeq" id="WP_189419911.1">
    <property type="nucleotide sequence ID" value="NZ_BMYZ01000003.1"/>
</dbReference>
<dbReference type="InterPro" id="IPR029903">
    <property type="entry name" value="RmlD-like-bd"/>
</dbReference>
<dbReference type="Proteomes" id="UP000619761">
    <property type="component" value="Unassembled WGS sequence"/>
</dbReference>
<comment type="cofactor">
    <cofactor evidence="6">
        <name>Mg(2+)</name>
        <dbReference type="ChEBI" id="CHEBI:18420"/>
    </cofactor>
    <text evidence="6">Binds 1 Mg(2+) ion per monomer.</text>
</comment>
<dbReference type="PANTHER" id="PTHR10491:SF4">
    <property type="entry name" value="METHIONINE ADENOSYLTRANSFERASE 2 SUBUNIT BETA"/>
    <property type="match status" value="1"/>
</dbReference>
<keyword evidence="9" id="KW-1185">Reference proteome</keyword>
<protein>
    <recommendedName>
        <fullName evidence="4 6">dTDP-4-dehydrorhamnose reductase</fullName>
        <ecNumber evidence="3 6">1.1.1.133</ecNumber>
    </recommendedName>
</protein>
<dbReference type="Gene3D" id="3.40.50.720">
    <property type="entry name" value="NAD(P)-binding Rossmann-like Domain"/>
    <property type="match status" value="1"/>
</dbReference>
<comment type="similarity">
    <text evidence="2 6">Belongs to the dTDP-4-dehydrorhamnose reductase family.</text>
</comment>
<evidence type="ECO:0000256" key="2">
    <source>
        <dbReference type="ARBA" id="ARBA00010944"/>
    </source>
</evidence>
<evidence type="ECO:0000256" key="6">
    <source>
        <dbReference type="RuleBase" id="RU364082"/>
    </source>
</evidence>
<keyword evidence="6" id="KW-0521">NADP</keyword>
<comment type="function">
    <text evidence="6">Catalyzes the reduction of dTDP-6-deoxy-L-lyxo-4-hexulose to yield dTDP-L-rhamnose.</text>
</comment>